<evidence type="ECO:0000256" key="5">
    <source>
        <dbReference type="ARBA" id="ARBA00022989"/>
    </source>
</evidence>
<reference evidence="8 9" key="1">
    <citation type="submission" date="2023-07" db="EMBL/GenBank/DDBJ databases">
        <title>Genomic Encyclopedia of Type Strains, Phase IV (KMG-IV): sequencing the most valuable type-strain genomes for metagenomic binning, comparative biology and taxonomic classification.</title>
        <authorList>
            <person name="Goeker M."/>
        </authorList>
    </citation>
    <scope>NUCLEOTIDE SEQUENCE [LARGE SCALE GENOMIC DNA]</scope>
    <source>
        <strain evidence="8 9">DSM 23494</strain>
    </source>
</reference>
<evidence type="ECO:0000256" key="3">
    <source>
        <dbReference type="ARBA" id="ARBA00022475"/>
    </source>
</evidence>
<accession>A0ABU0AMN5</accession>
<dbReference type="EMBL" id="JAUSUB010000024">
    <property type="protein sequence ID" value="MDQ0272507.1"/>
    <property type="molecule type" value="Genomic_DNA"/>
</dbReference>
<dbReference type="PANTHER" id="PTHR43266:SF2">
    <property type="entry name" value="MAJOR FACILITATOR SUPERFAMILY (MFS) PROFILE DOMAIN-CONTAINING PROTEIN"/>
    <property type="match status" value="1"/>
</dbReference>
<comment type="caution">
    <text evidence="8">The sequence shown here is derived from an EMBL/GenBank/DDBJ whole genome shotgun (WGS) entry which is preliminary data.</text>
</comment>
<protein>
    <submittedName>
        <fullName evidence="8">MFS family permease</fullName>
    </submittedName>
</protein>
<evidence type="ECO:0000313" key="8">
    <source>
        <dbReference type="EMBL" id="MDQ0272507.1"/>
    </source>
</evidence>
<evidence type="ECO:0000256" key="7">
    <source>
        <dbReference type="SAM" id="Phobius"/>
    </source>
</evidence>
<keyword evidence="5 7" id="KW-1133">Transmembrane helix</keyword>
<keyword evidence="4 7" id="KW-0812">Transmembrane</keyword>
<sequence>MLPNILSKEQLLRGNSILQTTNQTVFIAGPIIGALLIETVSYQFIFPIVALCLIITSIVINAIKYEKNAVAMKSQSPYQDFLEGVQYVKKTTLIFTLMCKYDIEFFYCGSREYGNSAHC</sequence>
<dbReference type="InterPro" id="IPR036259">
    <property type="entry name" value="MFS_trans_sf"/>
</dbReference>
<proteinExistence type="predicted"/>
<evidence type="ECO:0000256" key="2">
    <source>
        <dbReference type="ARBA" id="ARBA00022448"/>
    </source>
</evidence>
<evidence type="ECO:0000256" key="4">
    <source>
        <dbReference type="ARBA" id="ARBA00022692"/>
    </source>
</evidence>
<gene>
    <name evidence="8" type="ORF">J2S17_004399</name>
</gene>
<name>A0ABU0AMN5_9BACI</name>
<evidence type="ECO:0000256" key="1">
    <source>
        <dbReference type="ARBA" id="ARBA00004651"/>
    </source>
</evidence>
<dbReference type="Gene3D" id="1.20.1250.20">
    <property type="entry name" value="MFS general substrate transporter like domains"/>
    <property type="match status" value="1"/>
</dbReference>
<keyword evidence="6 7" id="KW-0472">Membrane</keyword>
<organism evidence="8 9">
    <name type="scientific">Cytobacillus purgationiresistens</name>
    <dbReference type="NCBI Taxonomy" id="863449"/>
    <lineage>
        <taxon>Bacteria</taxon>
        <taxon>Bacillati</taxon>
        <taxon>Bacillota</taxon>
        <taxon>Bacilli</taxon>
        <taxon>Bacillales</taxon>
        <taxon>Bacillaceae</taxon>
        <taxon>Cytobacillus</taxon>
    </lineage>
</organism>
<dbReference type="PANTHER" id="PTHR43266">
    <property type="entry name" value="MACROLIDE-EFFLUX PROTEIN"/>
    <property type="match status" value="1"/>
</dbReference>
<dbReference type="SUPFAM" id="SSF103473">
    <property type="entry name" value="MFS general substrate transporter"/>
    <property type="match status" value="1"/>
</dbReference>
<keyword evidence="3" id="KW-1003">Cell membrane</keyword>
<feature type="transmembrane region" description="Helical" evidence="7">
    <location>
        <begin position="44"/>
        <end position="63"/>
    </location>
</feature>
<dbReference type="Proteomes" id="UP001238088">
    <property type="component" value="Unassembled WGS sequence"/>
</dbReference>
<keyword evidence="9" id="KW-1185">Reference proteome</keyword>
<evidence type="ECO:0000256" key="6">
    <source>
        <dbReference type="ARBA" id="ARBA00023136"/>
    </source>
</evidence>
<comment type="subcellular location">
    <subcellularLocation>
        <location evidence="1">Cell membrane</location>
        <topology evidence="1">Multi-pass membrane protein</topology>
    </subcellularLocation>
</comment>
<evidence type="ECO:0000313" key="9">
    <source>
        <dbReference type="Proteomes" id="UP001238088"/>
    </source>
</evidence>
<keyword evidence="2" id="KW-0813">Transport</keyword>
<dbReference type="RefSeq" id="WP_307477862.1">
    <property type="nucleotide sequence ID" value="NZ_JAUSUB010000024.1"/>
</dbReference>